<reference evidence="2 3" key="1">
    <citation type="submission" date="2020-02" db="EMBL/GenBank/DDBJ databases">
        <title>The whole genome sequence of CPCC 205119.</title>
        <authorList>
            <person name="Jiang Z."/>
        </authorList>
    </citation>
    <scope>NUCLEOTIDE SEQUENCE [LARGE SCALE GENOMIC DNA]</scope>
    <source>
        <strain evidence="2 3">CPCC 205119</strain>
    </source>
</reference>
<feature type="transmembrane region" description="Helical" evidence="1">
    <location>
        <begin position="93"/>
        <end position="113"/>
    </location>
</feature>
<accession>A0A7K3WJF9</accession>
<comment type="caution">
    <text evidence="2">The sequence shown here is derived from an EMBL/GenBank/DDBJ whole genome shotgun (WGS) entry which is preliminary data.</text>
</comment>
<dbReference type="EMBL" id="JAAGWK010000025">
    <property type="protein sequence ID" value="NEL55840.1"/>
    <property type="molecule type" value="Genomic_DNA"/>
</dbReference>
<sequence>MVGPSRPHRRLARAAFAVAILVSLAVLFWPASGVPGSAPGVDKVVHLVLFAVLAATGRWAGVPVAALAPGLLAYGGVGELLQALPVVGRSRSLLDWAADGLGVLLGLLAWAGVDLSRSRPR</sequence>
<protein>
    <submittedName>
        <fullName evidence="2">VanZ family protein</fullName>
    </submittedName>
</protein>
<evidence type="ECO:0000256" key="1">
    <source>
        <dbReference type="SAM" id="Phobius"/>
    </source>
</evidence>
<dbReference type="AlphaFoldDB" id="A0A7K3WJF9"/>
<dbReference type="RefSeq" id="WP_162393544.1">
    <property type="nucleotide sequence ID" value="NZ_JAABOZ010000010.1"/>
</dbReference>
<evidence type="ECO:0000313" key="2">
    <source>
        <dbReference type="EMBL" id="NEL55840.1"/>
    </source>
</evidence>
<keyword evidence="3" id="KW-1185">Reference proteome</keyword>
<name>A0A7K3WJF9_9ACTN</name>
<keyword evidence="1" id="KW-1133">Transmembrane helix</keyword>
<evidence type="ECO:0000313" key="3">
    <source>
        <dbReference type="Proteomes" id="UP000470470"/>
    </source>
</evidence>
<feature type="transmembrane region" description="Helical" evidence="1">
    <location>
        <begin position="44"/>
        <end position="72"/>
    </location>
</feature>
<gene>
    <name evidence="2" type="ORF">G1H19_17820</name>
</gene>
<keyword evidence="1" id="KW-0472">Membrane</keyword>
<feature type="transmembrane region" description="Helical" evidence="1">
    <location>
        <begin position="12"/>
        <end position="32"/>
    </location>
</feature>
<dbReference type="Proteomes" id="UP000470470">
    <property type="component" value="Unassembled WGS sequence"/>
</dbReference>
<proteinExistence type="predicted"/>
<keyword evidence="1" id="KW-0812">Transmembrane</keyword>
<organism evidence="2 3">
    <name type="scientific">Goekera deserti</name>
    <dbReference type="NCBI Taxonomy" id="2497753"/>
    <lineage>
        <taxon>Bacteria</taxon>
        <taxon>Bacillati</taxon>
        <taxon>Actinomycetota</taxon>
        <taxon>Actinomycetes</taxon>
        <taxon>Geodermatophilales</taxon>
        <taxon>Geodermatophilaceae</taxon>
        <taxon>Goekera</taxon>
    </lineage>
</organism>